<dbReference type="NCBIfam" id="TIGR03607">
    <property type="entry name" value="patatin-like protein"/>
    <property type="match status" value="1"/>
</dbReference>
<comment type="caution">
    <text evidence="2">Lacks conserved residue(s) required for the propagation of feature annotation.</text>
</comment>
<dbReference type="AlphaFoldDB" id="A0A916X1P0"/>
<dbReference type="EMBL" id="BMFA01000011">
    <property type="protein sequence ID" value="GGB58217.1"/>
    <property type="molecule type" value="Genomic_DNA"/>
</dbReference>
<protein>
    <recommendedName>
        <fullName evidence="3">PNPLA domain-containing protein</fullName>
    </recommendedName>
</protein>
<dbReference type="PROSITE" id="PS51635">
    <property type="entry name" value="PNPLA"/>
    <property type="match status" value="1"/>
</dbReference>
<gene>
    <name evidence="4" type="ORF">GCM10011316_32830</name>
</gene>
<dbReference type="InterPro" id="IPR002641">
    <property type="entry name" value="PNPLA_dom"/>
</dbReference>
<dbReference type="InterPro" id="IPR019894">
    <property type="entry name" value="Patatin-related_protein"/>
</dbReference>
<organism evidence="4 5">
    <name type="scientific">Roseibium aquae</name>
    <dbReference type="NCBI Taxonomy" id="1323746"/>
    <lineage>
        <taxon>Bacteria</taxon>
        <taxon>Pseudomonadati</taxon>
        <taxon>Pseudomonadota</taxon>
        <taxon>Alphaproteobacteria</taxon>
        <taxon>Hyphomicrobiales</taxon>
        <taxon>Stappiaceae</taxon>
        <taxon>Roseibium</taxon>
    </lineage>
</organism>
<sequence>MKEIELRLALIFYGGVSLAIYMHGVSREVLNLVRASAKRSARPNAAIDAPQAPLARSEAEVAYGRLLEAVGRSVEVKVVTDAIAGASAGGVNGIMLARAIAHDLPIDGHRDFWLENADVTRLARKQNGFARYLKSGMSPMLDRVVAAQLKREVDEPETREKLRHFMQSRWFTPPFSGEAFIGWMLDACTGMEDHGPPAGTLIPQGQSLDLFVTITDYTGRRRRIRIDNPAFIEEWDHRKILKFQASHRAAGGLDSEFGSDRVADLVFAARATASFPGAFYPATIAEMDRVLQDRGEEWPNREAFVRDRLDLTGTHRERHCFVDGSVVMNKPFAPVVEAIQHRPASREVARRLVYVDPVPPSQSRSGVSTEELPGFFKVIFASMAHIPRNEPIGDELRDIEARNRRSRWLARTITAADPVVEKAVRRIMPLRMRMKPGAVTRCRKKANEAAHAKAGFAFLNYQALKLHAVAEQLSDLALRLARGQGMDLSETDLAPRIHQQFEAHTNGVLEAPLRPDAAVIGVLRRFDIDYRIRRLRFAVRKLNTYYNAPDPDRPKAEDLDRLKSRIYAQIDSLTIRWSKAFYNGEVAGLAAALVSCGTCDQGTPDASSPTLSAFLDKVGDHMAMEAHDEQVDAFFAQEAAEGLEGAWYRGLIEAYVGYAFYDLVIFPVLQRNDFSEVVETLVDRISPEDCRDLSPNGLGLKGKALNSFGAFFNRSWREHDYLWGRLNAAERLVSILLSASPDIVLPEKEIWEIKRGLFEAILNEDSAHLPAMGAEIEAIRARMSAWDEGATVEEEAPGPFHIGESVV</sequence>
<keyword evidence="1 2" id="KW-0443">Lipid metabolism</keyword>
<feature type="domain" description="PNPLA" evidence="3">
    <location>
        <begin position="10"/>
        <end position="336"/>
    </location>
</feature>
<dbReference type="GO" id="GO:0016042">
    <property type="term" value="P:lipid catabolic process"/>
    <property type="evidence" value="ECO:0007669"/>
    <property type="project" value="UniProtKB-UniRule"/>
</dbReference>
<comment type="caution">
    <text evidence="4">The sequence shown here is derived from an EMBL/GenBank/DDBJ whole genome shotgun (WGS) entry which is preliminary data.</text>
</comment>
<dbReference type="Pfam" id="PF11856">
    <property type="entry name" value="DUF3376"/>
    <property type="match status" value="1"/>
</dbReference>
<dbReference type="SUPFAM" id="SSF52151">
    <property type="entry name" value="FabD/lysophospholipase-like"/>
    <property type="match status" value="1"/>
</dbReference>
<dbReference type="Proteomes" id="UP000605148">
    <property type="component" value="Unassembled WGS sequence"/>
</dbReference>
<dbReference type="GO" id="GO:0016787">
    <property type="term" value="F:hydrolase activity"/>
    <property type="evidence" value="ECO:0007669"/>
    <property type="project" value="UniProtKB-UniRule"/>
</dbReference>
<accession>A0A916X1P0</accession>
<feature type="short sequence motif" description="GXSXG" evidence="2">
    <location>
        <begin position="85"/>
        <end position="89"/>
    </location>
</feature>
<proteinExistence type="predicted"/>
<dbReference type="RefSeq" id="WP_150496832.1">
    <property type="nucleotide sequence ID" value="NZ_BMFA01000011.1"/>
</dbReference>
<evidence type="ECO:0000313" key="4">
    <source>
        <dbReference type="EMBL" id="GGB58217.1"/>
    </source>
</evidence>
<evidence type="ECO:0000313" key="5">
    <source>
        <dbReference type="Proteomes" id="UP000605148"/>
    </source>
</evidence>
<reference evidence="4" key="1">
    <citation type="journal article" date="2014" name="Int. J. Syst. Evol. Microbiol.">
        <title>Complete genome sequence of Corynebacterium casei LMG S-19264T (=DSM 44701T), isolated from a smear-ripened cheese.</title>
        <authorList>
            <consortium name="US DOE Joint Genome Institute (JGI-PGF)"/>
            <person name="Walter F."/>
            <person name="Albersmeier A."/>
            <person name="Kalinowski J."/>
            <person name="Ruckert C."/>
        </authorList>
    </citation>
    <scope>NUCLEOTIDE SEQUENCE</scope>
    <source>
        <strain evidence="4">CGMCC 1.12426</strain>
    </source>
</reference>
<keyword evidence="2" id="KW-0442">Lipid degradation</keyword>
<evidence type="ECO:0000256" key="1">
    <source>
        <dbReference type="ARBA" id="ARBA00023098"/>
    </source>
</evidence>
<feature type="active site" description="Nucleophile" evidence="2">
    <location>
        <position position="87"/>
    </location>
</feature>
<evidence type="ECO:0000259" key="3">
    <source>
        <dbReference type="PROSITE" id="PS51635"/>
    </source>
</evidence>
<feature type="active site" description="Proton acceptor" evidence="2">
    <location>
        <position position="323"/>
    </location>
</feature>
<reference evidence="4" key="2">
    <citation type="submission" date="2020-09" db="EMBL/GenBank/DDBJ databases">
        <authorList>
            <person name="Sun Q."/>
            <person name="Zhou Y."/>
        </authorList>
    </citation>
    <scope>NUCLEOTIDE SEQUENCE</scope>
    <source>
        <strain evidence="4">CGMCC 1.12426</strain>
    </source>
</reference>
<keyword evidence="5" id="KW-1185">Reference proteome</keyword>
<dbReference type="OrthoDB" id="8728704at2"/>
<dbReference type="Gene3D" id="3.40.1090.10">
    <property type="entry name" value="Cytosolic phospholipase A2 catalytic domain"/>
    <property type="match status" value="1"/>
</dbReference>
<dbReference type="InterPro" id="IPR016035">
    <property type="entry name" value="Acyl_Trfase/lysoPLipase"/>
</dbReference>
<evidence type="ECO:0000256" key="2">
    <source>
        <dbReference type="PROSITE-ProRule" id="PRU01161"/>
    </source>
</evidence>
<dbReference type="InterPro" id="IPR024282">
    <property type="entry name" value="DUF3376"/>
</dbReference>
<dbReference type="Pfam" id="PF01734">
    <property type="entry name" value="Patatin"/>
    <property type="match status" value="1"/>
</dbReference>
<keyword evidence="2" id="KW-0378">Hydrolase</keyword>
<name>A0A916X1P0_9HYPH</name>